<dbReference type="EMBL" id="CM042012">
    <property type="protein sequence ID" value="KAI3753684.1"/>
    <property type="molecule type" value="Genomic_DNA"/>
</dbReference>
<proteinExistence type="predicted"/>
<protein>
    <submittedName>
        <fullName evidence="1">Uncharacterized protein</fullName>
    </submittedName>
</protein>
<comment type="caution">
    <text evidence="1">The sequence shown here is derived from an EMBL/GenBank/DDBJ whole genome shotgun (WGS) entry which is preliminary data.</text>
</comment>
<organism evidence="1 2">
    <name type="scientific">Cichorium intybus</name>
    <name type="common">Chicory</name>
    <dbReference type="NCBI Taxonomy" id="13427"/>
    <lineage>
        <taxon>Eukaryota</taxon>
        <taxon>Viridiplantae</taxon>
        <taxon>Streptophyta</taxon>
        <taxon>Embryophyta</taxon>
        <taxon>Tracheophyta</taxon>
        <taxon>Spermatophyta</taxon>
        <taxon>Magnoliopsida</taxon>
        <taxon>eudicotyledons</taxon>
        <taxon>Gunneridae</taxon>
        <taxon>Pentapetalae</taxon>
        <taxon>asterids</taxon>
        <taxon>campanulids</taxon>
        <taxon>Asterales</taxon>
        <taxon>Asteraceae</taxon>
        <taxon>Cichorioideae</taxon>
        <taxon>Cichorieae</taxon>
        <taxon>Cichoriinae</taxon>
        <taxon>Cichorium</taxon>
    </lineage>
</organism>
<dbReference type="Proteomes" id="UP001055811">
    <property type="component" value="Linkage Group LG04"/>
</dbReference>
<evidence type="ECO:0000313" key="1">
    <source>
        <dbReference type="EMBL" id="KAI3753684.1"/>
    </source>
</evidence>
<evidence type="ECO:0000313" key="2">
    <source>
        <dbReference type="Proteomes" id="UP001055811"/>
    </source>
</evidence>
<keyword evidence="2" id="KW-1185">Reference proteome</keyword>
<reference evidence="1 2" key="2">
    <citation type="journal article" date="2022" name="Mol. Ecol. Resour.">
        <title>The genomes of chicory, endive, great burdock and yacon provide insights into Asteraceae paleo-polyploidization history and plant inulin production.</title>
        <authorList>
            <person name="Fan W."/>
            <person name="Wang S."/>
            <person name="Wang H."/>
            <person name="Wang A."/>
            <person name="Jiang F."/>
            <person name="Liu H."/>
            <person name="Zhao H."/>
            <person name="Xu D."/>
            <person name="Zhang Y."/>
        </authorList>
    </citation>
    <scope>NUCLEOTIDE SEQUENCE [LARGE SCALE GENOMIC DNA]</scope>
    <source>
        <strain evidence="2">cv. Punajuju</strain>
        <tissue evidence="1">Leaves</tissue>
    </source>
</reference>
<sequence>MIAIFAVQRRKVKDGSEFAKYGTIRMRFGLHDFSNPSVGSKSLGSIDSVMIKNSSPVNTDSTNLEDDMVTDSIGFHAIKAESFKELPDVQTVKGVENQIENSELEQIMAEDSIDYEGVRHQQETMDAVNFLVSKDAYEGVGPGS</sequence>
<reference evidence="2" key="1">
    <citation type="journal article" date="2022" name="Mol. Ecol. Resour.">
        <title>The genomes of chicory, endive, great burdock and yacon provide insights into Asteraceae palaeo-polyploidization history and plant inulin production.</title>
        <authorList>
            <person name="Fan W."/>
            <person name="Wang S."/>
            <person name="Wang H."/>
            <person name="Wang A."/>
            <person name="Jiang F."/>
            <person name="Liu H."/>
            <person name="Zhao H."/>
            <person name="Xu D."/>
            <person name="Zhang Y."/>
        </authorList>
    </citation>
    <scope>NUCLEOTIDE SEQUENCE [LARGE SCALE GENOMIC DNA]</scope>
    <source>
        <strain evidence="2">cv. Punajuju</strain>
    </source>
</reference>
<gene>
    <name evidence="1" type="ORF">L2E82_25745</name>
</gene>
<accession>A0ACB9E3Y0</accession>
<name>A0ACB9E3Y0_CICIN</name>